<dbReference type="Proteomes" id="UP000054600">
    <property type="component" value="Unassembled WGS sequence"/>
</dbReference>
<protein>
    <submittedName>
        <fullName evidence="1">Membrane protein</fullName>
    </submittedName>
</protein>
<dbReference type="STRING" id="1122169.Lsha_2198"/>
<organism evidence="1 2">
    <name type="scientific">Legionella shakespearei DSM 23087</name>
    <dbReference type="NCBI Taxonomy" id="1122169"/>
    <lineage>
        <taxon>Bacteria</taxon>
        <taxon>Pseudomonadati</taxon>
        <taxon>Pseudomonadota</taxon>
        <taxon>Gammaproteobacteria</taxon>
        <taxon>Legionellales</taxon>
        <taxon>Legionellaceae</taxon>
        <taxon>Legionella</taxon>
    </lineage>
</organism>
<comment type="caution">
    <text evidence="1">The sequence shown here is derived from an EMBL/GenBank/DDBJ whole genome shotgun (WGS) entry which is preliminary data.</text>
</comment>
<reference evidence="1 2" key="1">
    <citation type="submission" date="2015-11" db="EMBL/GenBank/DDBJ databases">
        <title>Genomic analysis of 38 Legionella species identifies large and diverse effector repertoires.</title>
        <authorList>
            <person name="Burstein D."/>
            <person name="Amaro F."/>
            <person name="Zusman T."/>
            <person name="Lifshitz Z."/>
            <person name="Cohen O."/>
            <person name="Gilbert J.A."/>
            <person name="Pupko T."/>
            <person name="Shuman H.A."/>
            <person name="Segal G."/>
        </authorList>
    </citation>
    <scope>NUCLEOTIDE SEQUENCE [LARGE SCALE GENOMIC DNA]</scope>
    <source>
        <strain evidence="1 2">ATCC 49655</strain>
    </source>
</reference>
<gene>
    <name evidence="1" type="ORF">Lsha_2198</name>
</gene>
<proteinExistence type="predicted"/>
<keyword evidence="2" id="KW-1185">Reference proteome</keyword>
<evidence type="ECO:0000313" key="1">
    <source>
        <dbReference type="EMBL" id="KTD57920.1"/>
    </source>
</evidence>
<dbReference type="OrthoDB" id="5651185at2"/>
<dbReference type="PATRIC" id="fig|1122169.6.peg.2523"/>
<evidence type="ECO:0000313" key="2">
    <source>
        <dbReference type="Proteomes" id="UP000054600"/>
    </source>
</evidence>
<sequence>MDFMPEFITTEEQTQLVVPLRVTPYSHKAMPTITGSAFSHEAGTVMYGNYTMEYLLPNEDRLRLIANHNKKTVQLLLFTHDTELIKLLPGDRPSSLVADIISRIHRYRIRSASYERPLSPEQTQKLNLANECINSLNGLLKKERKLNPDDFSGHEELRKAVLTLIENCRDGNRMIANNPVVSEGTLGSILYDAHKAALHYQFNRAYKTSRHDQLDFSKESSQSCFVWDSELHIGHNSNDLDDALRVLCQHYQLTPAHKLNEIPANRFAKLAGFFRSLWHDGRDWINYLAIDTQPTHKTEVQERSDGVSITKITPYYTLKGVPQKAYNSLKELAHSLNGTTMEPTLANTITEAEKVLAHAHDGHWAIIAERQQLVFRLNNKLTVLHYFVKDQQFYPLPDGEDLYTLSQISKRHLYLPERISLRFKAFISRIPTFFQNFYQSMRHFIVHDLHQDFINHVHATHRSEETERLEEEIKAAYNKKRGSVHDALENKGLLANGQTLEEFIREHISNSPYIIAQANHPPSPHPYDNPLHRILGVLRHIGGFFIDTSERNPMVGSLAIAAYLYGGGAVLAPNALASLLTKLHLNGLIAGIEPIQKLAHFMSHGTTSEAISASVTLWQGMVAGGNLDKFFVEAVSLLKEDPGEIAIIAALALSLGYGITKAIPSLQKEMGDFPYTNYAALGGKGGAALYDTIMHPGDDWLLGTCKWLCKHVITLGKLIVAPFVEAYYYGYENGFINGWKKSWALVKKSARQTVAALGDFALALCTVPFTELSSLLFHIPFRGITNFIRLILSTLGNLSAIGELFISVGESETENYLAEFRFSPLYGFSKPWGQFSSNLFLNLALNALRIVFLPPLQLIKNIIILPLIDILSLTVRLTLTIFAPIFSMLAYSSGYVLWAIGQFWDNSAGILFSSSATGLTVASNWLDNQAGELKQSLLSQIEVSRSELYSWAFQEEDLLLHKTVNDEHYYLNAPRRCELLPHSESHCLLNNLLTNNSLDSHQDDPPSPLHTQLFKEEHTTVYEQDELLFFNLQNQ</sequence>
<dbReference type="AlphaFoldDB" id="A0A0W0YM08"/>
<accession>A0A0W0YM08</accession>
<dbReference type="eggNOG" id="ENOG5031DRJ">
    <property type="taxonomic scope" value="Bacteria"/>
</dbReference>
<name>A0A0W0YM08_9GAMM</name>
<dbReference type="EMBL" id="LNYW01000059">
    <property type="protein sequence ID" value="KTD57920.1"/>
    <property type="molecule type" value="Genomic_DNA"/>
</dbReference>